<name>A0A261RI15_9BORD</name>
<keyword evidence="3" id="KW-1185">Reference proteome</keyword>
<accession>A0A261RI15</accession>
<proteinExistence type="predicted"/>
<sequence length="169" mass="18952">MIYYTLAGVVGYALVVGATVCFLVYVGMLATLSNFFGNEHAYKIILVCFFVGIMFFQLRSLIVDFISERLVKTGVQASGTVLVAENCGKQGGDNDQWFQLRVAVNPSTELPQPREVYIEQLFKESALQWLKPGVAVGIRYSPKWRLAIVEHADAYPRLHAGPQFSRRRS</sequence>
<gene>
    <name evidence="2" type="ORF">CAL19_04060</name>
</gene>
<keyword evidence="1" id="KW-0812">Transmembrane</keyword>
<dbReference type="OrthoDB" id="9972632at2"/>
<evidence type="ECO:0000313" key="3">
    <source>
        <dbReference type="Proteomes" id="UP000216947"/>
    </source>
</evidence>
<dbReference type="AlphaFoldDB" id="A0A261RI15"/>
<organism evidence="2 3">
    <name type="scientific">Bordetella genomosp. 7</name>
    <dbReference type="NCBI Taxonomy" id="1416805"/>
    <lineage>
        <taxon>Bacteria</taxon>
        <taxon>Pseudomonadati</taxon>
        <taxon>Pseudomonadota</taxon>
        <taxon>Betaproteobacteria</taxon>
        <taxon>Burkholderiales</taxon>
        <taxon>Alcaligenaceae</taxon>
        <taxon>Bordetella</taxon>
    </lineage>
</organism>
<dbReference type="Proteomes" id="UP000216947">
    <property type="component" value="Unassembled WGS sequence"/>
</dbReference>
<feature type="transmembrane region" description="Helical" evidence="1">
    <location>
        <begin position="42"/>
        <end position="62"/>
    </location>
</feature>
<reference evidence="3" key="1">
    <citation type="submission" date="2017-05" db="EMBL/GenBank/DDBJ databases">
        <title>Complete and WGS of Bordetella genogroups.</title>
        <authorList>
            <person name="Spilker T."/>
            <person name="Lipuma J."/>
        </authorList>
    </citation>
    <scope>NUCLEOTIDE SEQUENCE [LARGE SCALE GENOMIC DNA]</scope>
    <source>
        <strain evidence="3">AU18089</strain>
    </source>
</reference>
<evidence type="ECO:0008006" key="4">
    <source>
        <dbReference type="Google" id="ProtNLM"/>
    </source>
</evidence>
<comment type="caution">
    <text evidence="2">The sequence shown here is derived from an EMBL/GenBank/DDBJ whole genome shotgun (WGS) entry which is preliminary data.</text>
</comment>
<protein>
    <recommendedName>
        <fullName evidence="4">DUF3592 domain-containing protein</fullName>
    </recommendedName>
</protein>
<dbReference type="RefSeq" id="WP_026638393.1">
    <property type="nucleotide sequence ID" value="NZ_NEVI01000005.1"/>
</dbReference>
<keyword evidence="1" id="KW-1133">Transmembrane helix</keyword>
<feature type="transmembrane region" description="Helical" evidence="1">
    <location>
        <begin position="12"/>
        <end position="36"/>
    </location>
</feature>
<evidence type="ECO:0000256" key="1">
    <source>
        <dbReference type="SAM" id="Phobius"/>
    </source>
</evidence>
<dbReference type="EMBL" id="NEVK01000003">
    <property type="protein sequence ID" value="OZI24684.1"/>
    <property type="molecule type" value="Genomic_DNA"/>
</dbReference>
<evidence type="ECO:0000313" key="2">
    <source>
        <dbReference type="EMBL" id="OZI24684.1"/>
    </source>
</evidence>
<keyword evidence="1" id="KW-0472">Membrane</keyword>